<keyword evidence="1" id="KW-0812">Transmembrane</keyword>
<feature type="transmembrane region" description="Helical" evidence="1">
    <location>
        <begin position="133"/>
        <end position="156"/>
    </location>
</feature>
<reference evidence="2" key="2">
    <citation type="submission" date="2023-05" db="EMBL/GenBank/DDBJ databases">
        <authorList>
            <consortium name="Lawrence Berkeley National Laboratory"/>
            <person name="Steindorff A."/>
            <person name="Hensen N."/>
            <person name="Bonometti L."/>
            <person name="Westerberg I."/>
            <person name="Brannstrom I.O."/>
            <person name="Guillou S."/>
            <person name="Cros-Aarteil S."/>
            <person name="Calhoun S."/>
            <person name="Haridas S."/>
            <person name="Kuo A."/>
            <person name="Mondo S."/>
            <person name="Pangilinan J."/>
            <person name="Riley R."/>
            <person name="Labutti K."/>
            <person name="Andreopoulos B."/>
            <person name="Lipzen A."/>
            <person name="Chen C."/>
            <person name="Yanf M."/>
            <person name="Daum C."/>
            <person name="Ng V."/>
            <person name="Clum A."/>
            <person name="Ohm R."/>
            <person name="Martin F."/>
            <person name="Silar P."/>
            <person name="Natvig D."/>
            <person name="Lalanne C."/>
            <person name="Gautier V."/>
            <person name="Ament-Velasquez S.L."/>
            <person name="Kruys A."/>
            <person name="Hutchinson M.I."/>
            <person name="Powell A.J."/>
            <person name="Barry K."/>
            <person name="Miller A.N."/>
            <person name="Grigoriev I.V."/>
            <person name="Debuchy R."/>
            <person name="Gladieux P."/>
            <person name="Thoren M.H."/>
            <person name="Johannesson H."/>
        </authorList>
    </citation>
    <scope>NUCLEOTIDE SEQUENCE</scope>
    <source>
        <strain evidence="2">PSN293</strain>
    </source>
</reference>
<comment type="caution">
    <text evidence="2">The sequence shown here is derived from an EMBL/GenBank/DDBJ whole genome shotgun (WGS) entry which is preliminary data.</text>
</comment>
<evidence type="ECO:0000256" key="1">
    <source>
        <dbReference type="SAM" id="Phobius"/>
    </source>
</evidence>
<keyword evidence="3" id="KW-1185">Reference proteome</keyword>
<accession>A0AAN7B761</accession>
<gene>
    <name evidence="2" type="ORF">QBC37DRAFT_129302</name>
</gene>
<proteinExistence type="predicted"/>
<keyword evidence="1" id="KW-1133">Transmembrane helix</keyword>
<protein>
    <submittedName>
        <fullName evidence="2">Uncharacterized protein</fullName>
    </submittedName>
</protein>
<dbReference type="EMBL" id="MU858082">
    <property type="protein sequence ID" value="KAK4215271.1"/>
    <property type="molecule type" value="Genomic_DNA"/>
</dbReference>
<dbReference type="AlphaFoldDB" id="A0AAN7B761"/>
<evidence type="ECO:0000313" key="3">
    <source>
        <dbReference type="Proteomes" id="UP001301769"/>
    </source>
</evidence>
<reference evidence="2" key="1">
    <citation type="journal article" date="2023" name="Mol. Phylogenet. Evol.">
        <title>Genome-scale phylogeny and comparative genomics of the fungal order Sordariales.</title>
        <authorList>
            <person name="Hensen N."/>
            <person name="Bonometti L."/>
            <person name="Westerberg I."/>
            <person name="Brannstrom I.O."/>
            <person name="Guillou S."/>
            <person name="Cros-Aarteil S."/>
            <person name="Calhoun S."/>
            <person name="Haridas S."/>
            <person name="Kuo A."/>
            <person name="Mondo S."/>
            <person name="Pangilinan J."/>
            <person name="Riley R."/>
            <person name="LaButti K."/>
            <person name="Andreopoulos B."/>
            <person name="Lipzen A."/>
            <person name="Chen C."/>
            <person name="Yan M."/>
            <person name="Daum C."/>
            <person name="Ng V."/>
            <person name="Clum A."/>
            <person name="Steindorff A."/>
            <person name="Ohm R.A."/>
            <person name="Martin F."/>
            <person name="Silar P."/>
            <person name="Natvig D.O."/>
            <person name="Lalanne C."/>
            <person name="Gautier V."/>
            <person name="Ament-Velasquez S.L."/>
            <person name="Kruys A."/>
            <person name="Hutchinson M.I."/>
            <person name="Powell A.J."/>
            <person name="Barry K."/>
            <person name="Miller A.N."/>
            <person name="Grigoriev I.V."/>
            <person name="Debuchy R."/>
            <person name="Gladieux P."/>
            <person name="Hiltunen Thoren M."/>
            <person name="Johannesson H."/>
        </authorList>
    </citation>
    <scope>NUCLEOTIDE SEQUENCE</scope>
    <source>
        <strain evidence="2">PSN293</strain>
    </source>
</reference>
<feature type="transmembrane region" description="Helical" evidence="1">
    <location>
        <begin position="40"/>
        <end position="62"/>
    </location>
</feature>
<name>A0AAN7B761_9PEZI</name>
<dbReference type="Proteomes" id="UP001301769">
    <property type="component" value="Unassembled WGS sequence"/>
</dbReference>
<sequence length="158" mass="17915">MTSKQTGEEAQLTTIFLGLFFILGILGGPRKRKLTGQRFLFLSSLFSSLLVLFLFSICHIFHLLACSLVITSNPCFVSSSCFPLFAFFIEPIRTIHTSSAHYVLLLTLFILLIQRRKTDCFVLAFLSHSLYSYLGWFSPFSESFALIPVICPHLFFPS</sequence>
<feature type="transmembrane region" description="Helical" evidence="1">
    <location>
        <begin position="12"/>
        <end position="28"/>
    </location>
</feature>
<feature type="transmembrane region" description="Helical" evidence="1">
    <location>
        <begin position="95"/>
        <end position="113"/>
    </location>
</feature>
<keyword evidence="1" id="KW-0472">Membrane</keyword>
<evidence type="ECO:0000313" key="2">
    <source>
        <dbReference type="EMBL" id="KAK4215271.1"/>
    </source>
</evidence>
<organism evidence="2 3">
    <name type="scientific">Rhypophila decipiens</name>
    <dbReference type="NCBI Taxonomy" id="261697"/>
    <lineage>
        <taxon>Eukaryota</taxon>
        <taxon>Fungi</taxon>
        <taxon>Dikarya</taxon>
        <taxon>Ascomycota</taxon>
        <taxon>Pezizomycotina</taxon>
        <taxon>Sordariomycetes</taxon>
        <taxon>Sordariomycetidae</taxon>
        <taxon>Sordariales</taxon>
        <taxon>Naviculisporaceae</taxon>
        <taxon>Rhypophila</taxon>
    </lineage>
</organism>